<dbReference type="EMBL" id="VEWL01000002">
    <property type="protein sequence ID" value="TNV17722.1"/>
    <property type="molecule type" value="Genomic_DNA"/>
</dbReference>
<reference evidence="1 2" key="1">
    <citation type="submission" date="2019-06" db="EMBL/GenBank/DDBJ databases">
        <title>Ochrobactrum cricket sp.nov., isolated from the insect Teleogryllus occipitalis living in deserted cropland.</title>
        <authorList>
            <person name="Hu M."/>
        </authorList>
    </citation>
    <scope>NUCLEOTIDE SEQUENCE [LARGE SCALE GENOMIC DNA]</scope>
    <source>
        <strain evidence="1 2">LCB8</strain>
    </source>
</reference>
<evidence type="ECO:0000313" key="1">
    <source>
        <dbReference type="EMBL" id="TNV17722.1"/>
    </source>
</evidence>
<accession>A0ABY2Y7K7</accession>
<evidence type="ECO:0000313" key="2">
    <source>
        <dbReference type="Proteomes" id="UP000312784"/>
    </source>
</evidence>
<organism evidence="1 2">
    <name type="scientific">Ochrobactrum teleogrylli</name>
    <dbReference type="NCBI Taxonomy" id="2479765"/>
    <lineage>
        <taxon>Bacteria</taxon>
        <taxon>Pseudomonadati</taxon>
        <taxon>Pseudomonadota</taxon>
        <taxon>Alphaproteobacteria</taxon>
        <taxon>Hyphomicrobiales</taxon>
        <taxon>Brucellaceae</taxon>
        <taxon>Brucella/Ochrobactrum group</taxon>
        <taxon>Ochrobactrum</taxon>
    </lineage>
</organism>
<keyword evidence="2" id="KW-1185">Reference proteome</keyword>
<comment type="caution">
    <text evidence="1">The sequence shown here is derived from an EMBL/GenBank/DDBJ whole genome shotgun (WGS) entry which is preliminary data.</text>
</comment>
<gene>
    <name evidence="1" type="ORF">FIC94_05980</name>
</gene>
<name>A0ABY2Y7K7_9HYPH</name>
<protein>
    <submittedName>
        <fullName evidence="1">Uncharacterized protein</fullName>
    </submittedName>
</protein>
<proteinExistence type="predicted"/>
<sequence length="91" mass="10656">MASRCKNGDQAYLWGWSDTRDAYSLIAISLRNTSNNSTVFMKVPVTIRLEDDTARWGLIVLYQDRKDNRLWAEYADEFLDGRYQQLTDADR</sequence>
<dbReference type="Proteomes" id="UP000312784">
    <property type="component" value="Unassembled WGS sequence"/>
</dbReference>
<dbReference type="RefSeq" id="WP_140024252.1">
    <property type="nucleotide sequence ID" value="NZ_JBHUFG010000007.1"/>
</dbReference>